<reference evidence="3" key="1">
    <citation type="journal article" date="2019" name="Int. J. Syst. Evol. Microbiol.">
        <title>The Global Catalogue of Microorganisms (GCM) 10K type strain sequencing project: providing services to taxonomists for standard genome sequencing and annotation.</title>
        <authorList>
            <consortium name="The Broad Institute Genomics Platform"/>
            <consortium name="The Broad Institute Genome Sequencing Center for Infectious Disease"/>
            <person name="Wu L."/>
            <person name="Ma J."/>
        </authorList>
    </citation>
    <scope>NUCLEOTIDE SEQUENCE [LARGE SCALE GENOMIC DNA]</scope>
    <source>
        <strain evidence="3">KCTC 42586</strain>
    </source>
</reference>
<protein>
    <submittedName>
        <fullName evidence="2">Uncharacterized protein</fullName>
    </submittedName>
</protein>
<evidence type="ECO:0000313" key="3">
    <source>
        <dbReference type="Proteomes" id="UP001596263"/>
    </source>
</evidence>
<keyword evidence="3" id="KW-1185">Reference proteome</keyword>
<dbReference type="RefSeq" id="WP_380857926.1">
    <property type="nucleotide sequence ID" value="NZ_JBHSKM010000019.1"/>
</dbReference>
<proteinExistence type="predicted"/>
<organism evidence="2 3">
    <name type="scientific">Streptomyces coerulescens</name>
    <dbReference type="NCBI Taxonomy" id="29304"/>
    <lineage>
        <taxon>Bacteria</taxon>
        <taxon>Bacillati</taxon>
        <taxon>Actinomycetota</taxon>
        <taxon>Actinomycetes</taxon>
        <taxon>Kitasatosporales</taxon>
        <taxon>Streptomycetaceae</taxon>
        <taxon>Streptomyces</taxon>
    </lineage>
</organism>
<gene>
    <name evidence="2" type="ORF">ACFPQ9_26115</name>
</gene>
<evidence type="ECO:0000313" key="2">
    <source>
        <dbReference type="EMBL" id="MFC5217319.1"/>
    </source>
</evidence>
<evidence type="ECO:0000256" key="1">
    <source>
        <dbReference type="SAM" id="MobiDB-lite"/>
    </source>
</evidence>
<name>A0ABW0CP38_STRCD</name>
<dbReference type="Proteomes" id="UP001596263">
    <property type="component" value="Unassembled WGS sequence"/>
</dbReference>
<dbReference type="EMBL" id="JBHSKM010000019">
    <property type="protein sequence ID" value="MFC5217319.1"/>
    <property type="molecule type" value="Genomic_DNA"/>
</dbReference>
<feature type="compositionally biased region" description="Polar residues" evidence="1">
    <location>
        <begin position="48"/>
        <end position="65"/>
    </location>
</feature>
<feature type="region of interest" description="Disordered" evidence="1">
    <location>
        <begin position="47"/>
        <end position="77"/>
    </location>
</feature>
<accession>A0ABW0CP38</accession>
<sequence length="149" mass="16042">MAIAYTERDGRSWRCDGCGSHGRVVSQTDGHRLAAETVALHIEDCTPTPATEQQPDSTQDPTQSLAEAADGSPDRPISELRDSGLLWLINRTVFHPRGLALGLTFGEAGEVTGWRLTGDGSEPMWFSPDDEPRLFAAAHATLAAAQRGE</sequence>
<comment type="caution">
    <text evidence="2">The sequence shown here is derived from an EMBL/GenBank/DDBJ whole genome shotgun (WGS) entry which is preliminary data.</text>
</comment>